<reference evidence="1 2" key="1">
    <citation type="submission" date="2016-01" db="EMBL/GenBank/DDBJ databases">
        <title>Genome Sequences of Twelve Sporeforming Bacillus Species Isolated from Foods.</title>
        <authorList>
            <person name="Berendsen E.M."/>
            <person name="Wells-Bennik M.H."/>
            <person name="Krawcyk A.O."/>
            <person name="De Jong A."/>
            <person name="Holsappel S."/>
            <person name="Eijlander R.T."/>
            <person name="Kuipers O.P."/>
        </authorList>
    </citation>
    <scope>NUCLEOTIDE SEQUENCE [LARGE SCALE GENOMIC DNA]</scope>
    <source>
        <strain evidence="1 2">B4102</strain>
    </source>
</reference>
<comment type="caution">
    <text evidence="1">The sequence shown here is derived from an EMBL/GenBank/DDBJ whole genome shotgun (WGS) entry which is preliminary data.</text>
</comment>
<sequence length="188" mass="21689">MSKNNRKIKSILFLSLMIMMSAFFIVACSKAEAENTTADTDTNKEVINKVLEHQFSGPDEKFIDLMWNPKYKTVVNNKEENKEFDKYVAEIYGPYFTESELDSFIAAFGTQYPTYAHENGYKLNLKGVTIERSEKNSYSFIANVGYRKNGDEEKVANVKGVIIFSTKEKGKIGRFEYRDDSLLDKFRE</sequence>
<evidence type="ECO:0000313" key="1">
    <source>
        <dbReference type="EMBL" id="KYD10451.1"/>
    </source>
</evidence>
<evidence type="ECO:0000313" key="2">
    <source>
        <dbReference type="Proteomes" id="UP000075666"/>
    </source>
</evidence>
<dbReference type="AlphaFoldDB" id="A0A150LDN1"/>
<dbReference type="EMBL" id="LQYN01000013">
    <property type="protein sequence ID" value="KYD10451.1"/>
    <property type="molecule type" value="Genomic_DNA"/>
</dbReference>
<name>A0A150LDN1_9BACI</name>
<proteinExistence type="predicted"/>
<dbReference type="GeneID" id="62498916"/>
<keyword evidence="2" id="KW-1185">Reference proteome</keyword>
<gene>
    <name evidence="1" type="ORF">B4102_2323</name>
</gene>
<dbReference type="PATRIC" id="fig|46224.3.peg.932"/>
<dbReference type="PROSITE" id="PS51257">
    <property type="entry name" value="PROKAR_LIPOPROTEIN"/>
    <property type="match status" value="1"/>
</dbReference>
<organism evidence="1 2">
    <name type="scientific">Heyndrickxia sporothermodurans</name>
    <dbReference type="NCBI Taxonomy" id="46224"/>
    <lineage>
        <taxon>Bacteria</taxon>
        <taxon>Bacillati</taxon>
        <taxon>Bacillota</taxon>
        <taxon>Bacilli</taxon>
        <taxon>Bacillales</taxon>
        <taxon>Bacillaceae</taxon>
        <taxon>Heyndrickxia</taxon>
    </lineage>
</organism>
<dbReference type="STRING" id="46224.B4102_2323"/>
<dbReference type="OrthoDB" id="2862147at2"/>
<dbReference type="Proteomes" id="UP000075666">
    <property type="component" value="Unassembled WGS sequence"/>
</dbReference>
<protein>
    <submittedName>
        <fullName evidence="1">Uncharacterized protein</fullName>
    </submittedName>
</protein>
<dbReference type="RefSeq" id="WP_066227580.1">
    <property type="nucleotide sequence ID" value="NZ_LQYN01000013.1"/>
</dbReference>
<accession>A0A150LDN1</accession>